<evidence type="ECO:0000256" key="1">
    <source>
        <dbReference type="ARBA" id="ARBA00004514"/>
    </source>
</evidence>
<dbReference type="PANTHER" id="PTHR10233">
    <property type="entry name" value="TRANSLATION INITIATION FACTOR EIF-2B"/>
    <property type="match status" value="1"/>
</dbReference>
<dbReference type="GO" id="GO:0005829">
    <property type="term" value="C:cytosol"/>
    <property type="evidence" value="ECO:0007669"/>
    <property type="project" value="UniProtKB-SubCell"/>
</dbReference>
<dbReference type="SUPFAM" id="SSF100950">
    <property type="entry name" value="NagB/RpiA/CoA transferase-like"/>
    <property type="match status" value="1"/>
</dbReference>
<gene>
    <name evidence="11" type="ORF">Ctob_003536</name>
</gene>
<evidence type="ECO:0000256" key="6">
    <source>
        <dbReference type="ARBA" id="ARBA00044147"/>
    </source>
</evidence>
<evidence type="ECO:0000313" key="12">
    <source>
        <dbReference type="Proteomes" id="UP000037460"/>
    </source>
</evidence>
<sequence length="412" mass="43807">MQHDDKKSVAKLQKQQVAKRTPTQKEVPLFAHLPQYEKDTGLSAAAVAKGSIHPAVLRLGLQMAEGIISGSNARVVGMLRAFQQVISDFEPPPAKVFSRELDACLKLQIQYLVDCRPQSMAMGNGIKWIKNKVTVAPPHLPDEKVKEMLVESIDQFIAEKIHIADEAIIANAMSRIAPGDVVLVYAASYVVERVLLHAYQSGVTFRILVADAGPKFEGRDLMARLLAAGLRCTYVNLHALSYTMPEVTKLLLGASSMLLNGTLVARAGTALVCMLAHSHGVPALVCCETYKFAERVLLDSICFNELGDPDELIPPPLRPATGVAGSAPATAPAPTAPPAAPAAGGGVTTASAGGGGTGSVADWRDIPRLKLLNLLYDATPMKYLTMVVTEVGVIPPTSVPAVIREASAREGV</sequence>
<dbReference type="Proteomes" id="UP000037460">
    <property type="component" value="Unassembled WGS sequence"/>
</dbReference>
<dbReference type="InterPro" id="IPR042529">
    <property type="entry name" value="IF_2B-like_C"/>
</dbReference>
<feature type="region of interest" description="Disordered" evidence="10">
    <location>
        <begin position="1"/>
        <end position="24"/>
    </location>
</feature>
<organism evidence="11 12">
    <name type="scientific">Chrysochromulina tobinii</name>
    <dbReference type="NCBI Taxonomy" id="1460289"/>
    <lineage>
        <taxon>Eukaryota</taxon>
        <taxon>Haptista</taxon>
        <taxon>Haptophyta</taxon>
        <taxon>Prymnesiophyceae</taxon>
        <taxon>Prymnesiales</taxon>
        <taxon>Chrysochromulinaceae</taxon>
        <taxon>Chrysochromulina</taxon>
    </lineage>
</organism>
<dbReference type="InterPro" id="IPR000649">
    <property type="entry name" value="IF-2B-related"/>
</dbReference>
<evidence type="ECO:0000313" key="11">
    <source>
        <dbReference type="EMBL" id="KOO29407.1"/>
    </source>
</evidence>
<dbReference type="InterPro" id="IPR037171">
    <property type="entry name" value="NagB/RpiA_transferase-like"/>
</dbReference>
<keyword evidence="4 11" id="KW-0396">Initiation factor</keyword>
<evidence type="ECO:0000256" key="8">
    <source>
        <dbReference type="ARBA" id="ARBA00046432"/>
    </source>
</evidence>
<name>A0A0M0JSY0_9EUKA</name>
<comment type="caution">
    <text evidence="11">The sequence shown here is derived from an EMBL/GenBank/DDBJ whole genome shotgun (WGS) entry which is preliminary data.</text>
</comment>
<protein>
    <recommendedName>
        <fullName evidence="6">Translation initiation factor eIF2B subunit delta</fullName>
    </recommendedName>
    <alternativeName>
        <fullName evidence="7">eIF2B GDP-GTP exchange factor subunit delta</fullName>
    </alternativeName>
</protein>
<comment type="subunit">
    <text evidence="8">Component of the translation initiation factor 2B (eIF2B) complex which is a heterodecamer of two sets of five different subunits: alpha, beta, gamma, delta and epsilon. Subunits alpha, beta and delta comprise a regulatory subcomplex and subunits epsilon and gamma comprise a catalytic subcomplex. Within the complex, the hexameric regulatory complex resides at the center, with the two heterodimeric catalytic subcomplexes bound on opposite sides.</text>
</comment>
<dbReference type="Pfam" id="PF01008">
    <property type="entry name" value="IF-2B"/>
    <property type="match status" value="1"/>
</dbReference>
<feature type="compositionally biased region" description="Gly residues" evidence="10">
    <location>
        <begin position="343"/>
        <end position="357"/>
    </location>
</feature>
<comment type="subcellular location">
    <subcellularLocation>
        <location evidence="1">Cytoplasm</location>
        <location evidence="1">Cytosol</location>
    </subcellularLocation>
</comment>
<evidence type="ECO:0000256" key="5">
    <source>
        <dbReference type="ARBA" id="ARBA00022917"/>
    </source>
</evidence>
<dbReference type="OrthoDB" id="10254737at2759"/>
<evidence type="ECO:0000256" key="7">
    <source>
        <dbReference type="ARBA" id="ARBA00044356"/>
    </source>
</evidence>
<keyword evidence="3" id="KW-0963">Cytoplasm</keyword>
<keyword evidence="5" id="KW-0648">Protein biosynthesis</keyword>
<evidence type="ECO:0000256" key="10">
    <source>
        <dbReference type="SAM" id="MobiDB-lite"/>
    </source>
</evidence>
<proteinExistence type="inferred from homology"/>
<feature type="compositionally biased region" description="Low complexity" evidence="10">
    <location>
        <begin position="319"/>
        <end position="333"/>
    </location>
</feature>
<reference evidence="12" key="1">
    <citation type="journal article" date="2015" name="PLoS Genet.">
        <title>Genome Sequence and Transcriptome Analyses of Chrysochromulina tobin: Metabolic Tools for Enhanced Algal Fitness in the Prominent Order Prymnesiales (Haptophyceae).</title>
        <authorList>
            <person name="Hovde B.T."/>
            <person name="Deodato C.R."/>
            <person name="Hunsperger H.M."/>
            <person name="Ryken S.A."/>
            <person name="Yost W."/>
            <person name="Jha R.K."/>
            <person name="Patterson J."/>
            <person name="Monnat R.J. Jr."/>
            <person name="Barlow S.B."/>
            <person name="Starkenburg S.R."/>
            <person name="Cattolico R.A."/>
        </authorList>
    </citation>
    <scope>NUCLEOTIDE SEQUENCE</scope>
    <source>
        <strain evidence="12">CCMP291</strain>
    </source>
</reference>
<evidence type="ECO:0000256" key="4">
    <source>
        <dbReference type="ARBA" id="ARBA00022540"/>
    </source>
</evidence>
<dbReference type="GO" id="GO:0003743">
    <property type="term" value="F:translation initiation factor activity"/>
    <property type="evidence" value="ECO:0007669"/>
    <property type="project" value="UniProtKB-KW"/>
</dbReference>
<accession>A0A0M0JSY0</accession>
<evidence type="ECO:0000256" key="2">
    <source>
        <dbReference type="ARBA" id="ARBA00007251"/>
    </source>
</evidence>
<feature type="region of interest" description="Disordered" evidence="10">
    <location>
        <begin position="317"/>
        <end position="357"/>
    </location>
</feature>
<comment type="similarity">
    <text evidence="2 9">Belongs to the eIF-2B alpha/beta/delta subunits family.</text>
</comment>
<dbReference type="PANTHER" id="PTHR10233:SF14">
    <property type="entry name" value="TRANSLATION INITIATION FACTOR EIF-2B SUBUNIT DELTA"/>
    <property type="match status" value="1"/>
</dbReference>
<evidence type="ECO:0000256" key="3">
    <source>
        <dbReference type="ARBA" id="ARBA00022490"/>
    </source>
</evidence>
<keyword evidence="12" id="KW-1185">Reference proteome</keyword>
<dbReference type="AlphaFoldDB" id="A0A0M0JSY0"/>
<evidence type="ECO:0000256" key="9">
    <source>
        <dbReference type="RuleBase" id="RU003814"/>
    </source>
</evidence>
<dbReference type="EMBL" id="JWZX01002420">
    <property type="protein sequence ID" value="KOO29407.1"/>
    <property type="molecule type" value="Genomic_DNA"/>
</dbReference>
<dbReference type="Gene3D" id="3.40.50.10470">
    <property type="entry name" value="Translation initiation factor eif-2b, domain 2"/>
    <property type="match status" value="1"/>
</dbReference>